<gene>
    <name evidence="1" type="ORF">JEOSCH030_00726</name>
</gene>
<dbReference type="AlphaFoldDB" id="A0A6V7RAV4"/>
<sequence length="127" mass="14396">MTNQFKVTGDLNCNNAPKRAFIRDFLIATGTLEKSELEKLVVESFTWNIPNHPTLEGLAKFHKELSNHSREIEVMNIHSILTHGKDGAAHGTVTYKDGSVIHFADFYEFESHKKDAKIKTCTSYVIM</sequence>
<dbReference type="EMBL" id="CAJEWE010000007">
    <property type="protein sequence ID" value="CAD2074545.1"/>
    <property type="molecule type" value="Genomic_DNA"/>
</dbReference>
<comment type="caution">
    <text evidence="1">The sequence shown here is derived from an EMBL/GenBank/DDBJ whole genome shotgun (WGS) entry which is preliminary data.</text>
</comment>
<dbReference type="RefSeq" id="WP_186086244.1">
    <property type="nucleotide sequence ID" value="NZ_BMDB01000002.1"/>
</dbReference>
<dbReference type="Proteomes" id="UP000521032">
    <property type="component" value="Unassembled WGS sequence"/>
</dbReference>
<reference evidence="1 2" key="1">
    <citation type="submission" date="2020-07" db="EMBL/GenBank/DDBJ databases">
        <authorList>
            <person name="Criscuolo A."/>
        </authorList>
    </citation>
    <scope>NUCLEOTIDE SEQUENCE [LARGE SCALE GENOMIC DNA]</scope>
    <source>
        <strain evidence="2">CIP 111030</strain>
    </source>
</reference>
<evidence type="ECO:0000313" key="2">
    <source>
        <dbReference type="Proteomes" id="UP000521032"/>
    </source>
</evidence>
<name>A0A6V7RAV4_9BACL</name>
<accession>A0A6V7RAV4</accession>
<dbReference type="InterPro" id="IPR032710">
    <property type="entry name" value="NTF2-like_dom_sf"/>
</dbReference>
<evidence type="ECO:0008006" key="3">
    <source>
        <dbReference type="Google" id="ProtNLM"/>
    </source>
</evidence>
<protein>
    <recommendedName>
        <fullName evidence="3">SnoaL-like domain protein</fullName>
    </recommendedName>
</protein>
<keyword evidence="2" id="KW-1185">Reference proteome</keyword>
<proteinExistence type="predicted"/>
<dbReference type="Gene3D" id="3.10.450.50">
    <property type="match status" value="1"/>
</dbReference>
<dbReference type="SUPFAM" id="SSF54427">
    <property type="entry name" value="NTF2-like"/>
    <property type="match status" value="1"/>
</dbReference>
<organism evidence="1 2">
    <name type="scientific">Phocicoccus schoeneichii</name>
    <dbReference type="NCBI Taxonomy" id="1812261"/>
    <lineage>
        <taxon>Bacteria</taxon>
        <taxon>Bacillati</taxon>
        <taxon>Bacillota</taxon>
        <taxon>Bacilli</taxon>
        <taxon>Bacillales</taxon>
        <taxon>Salinicoccaceae</taxon>
        <taxon>Phocicoccus</taxon>
    </lineage>
</organism>
<evidence type="ECO:0000313" key="1">
    <source>
        <dbReference type="EMBL" id="CAD2074545.1"/>
    </source>
</evidence>